<dbReference type="FunFam" id="3.40.50.300:FF:000727">
    <property type="entry name" value="Protein SEY1 homolog"/>
    <property type="match status" value="1"/>
</dbReference>
<dbReference type="GO" id="GO:0005525">
    <property type="term" value="F:GTP binding"/>
    <property type="evidence" value="ECO:0007669"/>
    <property type="project" value="UniProtKB-UniRule"/>
</dbReference>
<keyword evidence="2 8" id="KW-0547">Nucleotide-binding</keyword>
<dbReference type="CDD" id="cd01851">
    <property type="entry name" value="GBP"/>
    <property type="match status" value="1"/>
</dbReference>
<evidence type="ECO:0000256" key="9">
    <source>
        <dbReference type="SAM" id="MobiDB-lite"/>
    </source>
</evidence>
<evidence type="ECO:0000256" key="4">
    <source>
        <dbReference type="ARBA" id="ARBA00022824"/>
    </source>
</evidence>
<feature type="compositionally biased region" description="Basic and acidic residues" evidence="9">
    <location>
        <begin position="794"/>
        <end position="810"/>
    </location>
</feature>
<feature type="binding site" evidence="8">
    <location>
        <begin position="78"/>
        <end position="85"/>
    </location>
    <ligand>
        <name>GTP</name>
        <dbReference type="ChEBI" id="CHEBI:37565"/>
    </ligand>
</feature>
<feature type="transmembrane region" description="Helical" evidence="10">
    <location>
        <begin position="707"/>
        <end position="731"/>
    </location>
</feature>
<dbReference type="HAMAP" id="MF_03109">
    <property type="entry name" value="Sey1"/>
    <property type="match status" value="1"/>
</dbReference>
<evidence type="ECO:0000313" key="12">
    <source>
        <dbReference type="EMBL" id="TPX77566.1"/>
    </source>
</evidence>
<feature type="topological domain" description="Lumenal" evidence="8">
    <location>
        <begin position="712"/>
        <end position="714"/>
    </location>
</feature>
<keyword evidence="1 8" id="KW-0812">Transmembrane</keyword>
<feature type="topological domain" description="Cytoplasmic" evidence="8">
    <location>
        <begin position="736"/>
        <end position="810"/>
    </location>
</feature>
<proteinExistence type="inferred from homology"/>
<feature type="domain" description="GB1/RHD3-type G" evidence="11">
    <location>
        <begin position="68"/>
        <end position="290"/>
    </location>
</feature>
<name>A0A507FQG1_9FUNG</name>
<keyword evidence="4 8" id="KW-0256">Endoplasmic reticulum</keyword>
<comment type="similarity">
    <text evidence="8">Belongs to the TRAFAC class dynamin-like GTPase superfamily. GB1/RHD3 GTPase family. RHD3 subfamily.</text>
</comment>
<evidence type="ECO:0000256" key="1">
    <source>
        <dbReference type="ARBA" id="ARBA00022692"/>
    </source>
</evidence>
<keyword evidence="5 8" id="KW-1133">Transmembrane helix</keyword>
<dbReference type="EMBL" id="QEAP01000018">
    <property type="protein sequence ID" value="TPX77566.1"/>
    <property type="molecule type" value="Genomic_DNA"/>
</dbReference>
<evidence type="ECO:0000256" key="8">
    <source>
        <dbReference type="HAMAP-Rule" id="MF_03109"/>
    </source>
</evidence>
<feature type="compositionally biased region" description="Basic residues" evidence="9">
    <location>
        <begin position="783"/>
        <end position="793"/>
    </location>
</feature>
<dbReference type="Gene3D" id="3.40.50.300">
    <property type="entry name" value="P-loop containing nucleotide triphosphate hydrolases"/>
    <property type="match status" value="1"/>
</dbReference>
<dbReference type="GO" id="GO:0005789">
    <property type="term" value="C:endoplasmic reticulum membrane"/>
    <property type="evidence" value="ECO:0007669"/>
    <property type="project" value="UniProtKB-SubCell"/>
</dbReference>
<dbReference type="InterPro" id="IPR046758">
    <property type="entry name" value="Sey1/RHD3-like_3HB"/>
</dbReference>
<evidence type="ECO:0000313" key="13">
    <source>
        <dbReference type="Proteomes" id="UP000320333"/>
    </source>
</evidence>
<dbReference type="Proteomes" id="UP000320333">
    <property type="component" value="Unassembled WGS sequence"/>
</dbReference>
<sequence>MSDWEVPSATSPTATASPDAVPDTAALSLRFSQFDETDQRLQIINDQKQYSPIVSEYMKRHWGLSESGFGYNVVAVFGSQSTGKSTLLNRLFGTNFDVMNESTGRQQTTKGIWVSKADGSNTLVLDVEGTDGGERFEDQDFERKSALFALAIAEVVIVNIYENNVGLYNGANLGLLKTVLDVNLQLFQRAGSPKTCLHFVIRDFTSQTPLAKLADTLTGYLSKIWSTLSKPAGKENCSIDEFFTFAFTGLPHKIFARDSFESAVTLLRHKFSNPSDPEYAFQPILHKRVPADGFASFANGVWDRISSSKDLDLPTQTQLLAEHRCEEIAKEVFDTLFVNGVKALKGIEAGKVVEDFGNIVNGIVDSCLEKFDVAGSRYQEQVYQRKRSEFRKKMSTNLLTLYTQQLTNISKRSLEIFTSSLAAGIAADTESGNSQFAKHLAEALAKSEAMFREGASAAKLQDAEDWSPEVQHAHFISEVERVAGVKRKEEVEKMMTSVEKLVVGGMKDAVIGKLNEGGSSMWVGILNSFGEAVDFGVLQVQKRGQGFESTGDEIDGYKATIRWQTWTGLLETLNKETTDDLMLGRMKAIFEARFRYDENGVPRLWSLDDPIDTFFQVATDDADKSLNIYAKMDVPLKMIGDYIIEDQRFDPACVVIITSQRLQVIRDRFKKDAGNMFVEAKRSMVITTAKIPPWFIGLTIMLGWNEFMLVLFNPIYFTSLAILLGGLYVMWQYGMIGPALKVASAATKEVVGQVKGELAKNGIALPDFMDFDKADEGEGARRKESRKKTTRKQSQREEDGGEEIEMKSRE</sequence>
<dbReference type="InterPro" id="IPR008803">
    <property type="entry name" value="RHD3/Sey1"/>
</dbReference>
<evidence type="ECO:0000256" key="5">
    <source>
        <dbReference type="ARBA" id="ARBA00022989"/>
    </source>
</evidence>
<comment type="subcellular location">
    <subcellularLocation>
        <location evidence="8">Endoplasmic reticulum membrane</location>
        <topology evidence="8">Multi-pass membrane protein</topology>
    </subcellularLocation>
    <text evidence="8">Enriched in the cortical ER. Concentrated in punctae along the ER tubules.</text>
</comment>
<dbReference type="InterPro" id="IPR027417">
    <property type="entry name" value="P-loop_NTPase"/>
</dbReference>
<dbReference type="GO" id="GO:0003924">
    <property type="term" value="F:GTPase activity"/>
    <property type="evidence" value="ECO:0007669"/>
    <property type="project" value="UniProtKB-UniRule"/>
</dbReference>
<dbReference type="GO" id="GO:0016320">
    <property type="term" value="P:endoplasmic reticulum membrane fusion"/>
    <property type="evidence" value="ECO:0007669"/>
    <property type="project" value="TreeGrafter"/>
</dbReference>
<evidence type="ECO:0000256" key="2">
    <source>
        <dbReference type="ARBA" id="ARBA00022741"/>
    </source>
</evidence>
<dbReference type="Pfam" id="PF05879">
    <property type="entry name" value="RHD3_GTPase"/>
    <property type="match status" value="1"/>
</dbReference>
<feature type="topological domain" description="Cytoplasmic" evidence="8">
    <location>
        <begin position="1"/>
        <end position="690"/>
    </location>
</feature>
<keyword evidence="7 8" id="KW-0472">Membrane</keyword>
<reference evidence="12 13" key="1">
    <citation type="journal article" date="2019" name="Sci. Rep.">
        <title>Comparative genomics of chytrid fungi reveal insights into the obligate biotrophic and pathogenic lifestyle of Synchytrium endobioticum.</title>
        <authorList>
            <person name="van de Vossenberg B.T.L.H."/>
            <person name="Warris S."/>
            <person name="Nguyen H.D.T."/>
            <person name="van Gent-Pelzer M.P.E."/>
            <person name="Joly D.L."/>
            <person name="van de Geest H.C."/>
            <person name="Bonants P.J.M."/>
            <person name="Smith D.S."/>
            <person name="Levesque C.A."/>
            <person name="van der Lee T.A.J."/>
        </authorList>
    </citation>
    <scope>NUCLEOTIDE SEQUENCE [LARGE SCALE GENOMIC DNA]</scope>
    <source>
        <strain evidence="12 13">CBS 675.73</strain>
    </source>
</reference>
<evidence type="ECO:0000256" key="10">
    <source>
        <dbReference type="SAM" id="Phobius"/>
    </source>
</evidence>
<dbReference type="PANTHER" id="PTHR45923">
    <property type="entry name" value="PROTEIN SEY1"/>
    <property type="match status" value="1"/>
</dbReference>
<comment type="caution">
    <text evidence="12">The sequence shown here is derived from an EMBL/GenBank/DDBJ whole genome shotgun (WGS) entry which is preliminary data.</text>
</comment>
<organism evidence="12 13">
    <name type="scientific">Chytriomyces confervae</name>
    <dbReference type="NCBI Taxonomy" id="246404"/>
    <lineage>
        <taxon>Eukaryota</taxon>
        <taxon>Fungi</taxon>
        <taxon>Fungi incertae sedis</taxon>
        <taxon>Chytridiomycota</taxon>
        <taxon>Chytridiomycota incertae sedis</taxon>
        <taxon>Chytridiomycetes</taxon>
        <taxon>Chytridiales</taxon>
        <taxon>Chytriomycetaceae</taxon>
        <taxon>Chytriomyces</taxon>
    </lineage>
</organism>
<dbReference type="STRING" id="246404.A0A507FQG1"/>
<dbReference type="Pfam" id="PF20428">
    <property type="entry name" value="Sey1_3HB"/>
    <property type="match status" value="2"/>
</dbReference>
<dbReference type="PANTHER" id="PTHR45923:SF2">
    <property type="entry name" value="PROTEIN SEY1"/>
    <property type="match status" value="1"/>
</dbReference>
<evidence type="ECO:0000256" key="6">
    <source>
        <dbReference type="ARBA" id="ARBA00023134"/>
    </source>
</evidence>
<evidence type="ECO:0000256" key="3">
    <source>
        <dbReference type="ARBA" id="ARBA00022801"/>
    </source>
</evidence>
<protein>
    <recommendedName>
        <fullName evidence="11">GB1/RHD3-type G domain-containing protein</fullName>
    </recommendedName>
</protein>
<evidence type="ECO:0000259" key="11">
    <source>
        <dbReference type="PROSITE" id="PS51715"/>
    </source>
</evidence>
<feature type="region of interest" description="Disordered" evidence="9">
    <location>
        <begin position="1"/>
        <end position="20"/>
    </location>
</feature>
<keyword evidence="13" id="KW-1185">Reference proteome</keyword>
<dbReference type="AlphaFoldDB" id="A0A507FQG1"/>
<dbReference type="OrthoDB" id="1597724at2759"/>
<accession>A0A507FQG1</accession>
<dbReference type="InterPro" id="IPR030386">
    <property type="entry name" value="G_GB1_RHD3_dom"/>
</dbReference>
<dbReference type="PROSITE" id="PS51715">
    <property type="entry name" value="G_GB1_RHD3"/>
    <property type="match status" value="1"/>
</dbReference>
<feature type="region of interest" description="Disordered" evidence="9">
    <location>
        <begin position="775"/>
        <end position="810"/>
    </location>
</feature>
<keyword evidence="6 8" id="KW-0342">GTP-binding</keyword>
<gene>
    <name evidence="8" type="primary">SEY1</name>
    <name evidence="12" type="ORF">CcCBS67573_g01164</name>
</gene>
<keyword evidence="3 8" id="KW-0378">Hydrolase</keyword>
<dbReference type="SUPFAM" id="SSF52540">
    <property type="entry name" value="P-loop containing nucleoside triphosphate hydrolases"/>
    <property type="match status" value="1"/>
</dbReference>
<evidence type="ECO:0000256" key="7">
    <source>
        <dbReference type="ARBA" id="ARBA00023136"/>
    </source>
</evidence>